<dbReference type="GO" id="GO:0005886">
    <property type="term" value="C:plasma membrane"/>
    <property type="evidence" value="ECO:0007669"/>
    <property type="project" value="TreeGrafter"/>
</dbReference>
<evidence type="ECO:0000256" key="1">
    <source>
        <dbReference type="ARBA" id="ARBA00004141"/>
    </source>
</evidence>
<feature type="region of interest" description="Disordered" evidence="7">
    <location>
        <begin position="1"/>
        <end position="46"/>
    </location>
</feature>
<organism evidence="9 10">
    <name type="scientific">Acanthaster planci</name>
    <name type="common">Crown-of-thorns starfish</name>
    <dbReference type="NCBI Taxonomy" id="133434"/>
    <lineage>
        <taxon>Eukaryota</taxon>
        <taxon>Metazoa</taxon>
        <taxon>Echinodermata</taxon>
        <taxon>Eleutherozoa</taxon>
        <taxon>Asterozoa</taxon>
        <taxon>Asteroidea</taxon>
        <taxon>Valvatacea</taxon>
        <taxon>Valvatida</taxon>
        <taxon>Acanthasteridae</taxon>
        <taxon>Acanthaster</taxon>
    </lineage>
</organism>
<name>A0A8B7Y8K8_ACAPL</name>
<comment type="similarity">
    <text evidence="2 6">Belongs to the CDC50/LEM3 family.</text>
</comment>
<keyword evidence="5 6" id="KW-0472">Membrane</keyword>
<comment type="subcellular location">
    <subcellularLocation>
        <location evidence="1">Membrane</location>
        <topology evidence="1">Multi-pass membrane protein</topology>
    </subcellularLocation>
</comment>
<evidence type="ECO:0000256" key="6">
    <source>
        <dbReference type="PIRNR" id="PIRNR015840"/>
    </source>
</evidence>
<evidence type="ECO:0000313" key="9">
    <source>
        <dbReference type="Proteomes" id="UP000694845"/>
    </source>
</evidence>
<dbReference type="GeneID" id="110978682"/>
<dbReference type="OrthoDB" id="340608at2759"/>
<evidence type="ECO:0000256" key="2">
    <source>
        <dbReference type="ARBA" id="ARBA00009457"/>
    </source>
</evidence>
<keyword evidence="9" id="KW-1185">Reference proteome</keyword>
<proteinExistence type="inferred from homology"/>
<dbReference type="Pfam" id="PF03381">
    <property type="entry name" value="CDC50"/>
    <property type="match status" value="1"/>
</dbReference>
<dbReference type="GO" id="GO:0005783">
    <property type="term" value="C:endoplasmic reticulum"/>
    <property type="evidence" value="ECO:0007669"/>
    <property type="project" value="TreeGrafter"/>
</dbReference>
<evidence type="ECO:0000256" key="8">
    <source>
        <dbReference type="SAM" id="Phobius"/>
    </source>
</evidence>
<evidence type="ECO:0000256" key="4">
    <source>
        <dbReference type="ARBA" id="ARBA00022989"/>
    </source>
</evidence>
<dbReference type="PANTHER" id="PTHR10926">
    <property type="entry name" value="CELL CYCLE CONTROL PROTEIN 50"/>
    <property type="match status" value="1"/>
</dbReference>
<sequence>MAELRERQTASAKSAAEPENSNSTAKVNGHEEEKEEKKKTNKPANTAFKQQRLPAWQPILTAGTVLPAFFIIGIIFVPLGALFLVTSNNVQEKEVDYTSCTFENTTTNETTTCKDLFDSQPNMGITCRCAVRFELDTAMEGEVYMLYKLTNYYQNHRRYVNSRDDLQLLGVEASQTDVSTDCKPYERRDVENANNGTDPIPVAPCGAIANSLFNDTFNITYLDDGNMFEPVLLNGSGIAWDSDRTTKFSNPPSFDGTTHPPNWQTSIQNVSGGYQNEDFIVWMRTAALPTFRKLHRKVVIQQGTVFDKGLPKGNYTLSIDYSYPVHMFDGTKSIVLTTTSWLGGKNSFLGIAYIVTGSLCILFGAFFLLIHIKHGHSTIACIDTFRGPTSMTRVSEFEDI</sequence>
<dbReference type="InterPro" id="IPR005045">
    <property type="entry name" value="CDC50/LEM3_fam"/>
</dbReference>
<dbReference type="AlphaFoldDB" id="A0A8B7Y8K8"/>
<dbReference type="PANTHER" id="PTHR10926:SF0">
    <property type="entry name" value="CDC50, ISOFORM A"/>
    <property type="match status" value="1"/>
</dbReference>
<dbReference type="KEGG" id="aplc:110978682"/>
<evidence type="ECO:0000256" key="5">
    <source>
        <dbReference type="ARBA" id="ARBA00023136"/>
    </source>
</evidence>
<reference evidence="10" key="1">
    <citation type="submission" date="2025-08" db="UniProtKB">
        <authorList>
            <consortium name="RefSeq"/>
        </authorList>
    </citation>
    <scope>IDENTIFICATION</scope>
</reference>
<dbReference type="PIRSF" id="PIRSF015840">
    <property type="entry name" value="DUF284_TM_euk"/>
    <property type="match status" value="1"/>
</dbReference>
<evidence type="ECO:0000256" key="3">
    <source>
        <dbReference type="ARBA" id="ARBA00022692"/>
    </source>
</evidence>
<feature type="compositionally biased region" description="Basic and acidic residues" evidence="7">
    <location>
        <begin position="28"/>
        <end position="38"/>
    </location>
</feature>
<gene>
    <name evidence="10" type="primary">LOC110978682</name>
</gene>
<evidence type="ECO:0000313" key="10">
    <source>
        <dbReference type="RefSeq" id="XP_022089563.1"/>
    </source>
</evidence>
<keyword evidence="3 8" id="KW-0812">Transmembrane</keyword>
<accession>A0A8B7Y8K8</accession>
<keyword evidence="4 8" id="KW-1133">Transmembrane helix</keyword>
<feature type="transmembrane region" description="Helical" evidence="8">
    <location>
        <begin position="348"/>
        <end position="370"/>
    </location>
</feature>
<dbReference type="GO" id="GO:0005794">
    <property type="term" value="C:Golgi apparatus"/>
    <property type="evidence" value="ECO:0007669"/>
    <property type="project" value="TreeGrafter"/>
</dbReference>
<protein>
    <submittedName>
        <fullName evidence="10">Cell cycle control protein 50A-like isoform X1</fullName>
    </submittedName>
</protein>
<evidence type="ECO:0000256" key="7">
    <source>
        <dbReference type="SAM" id="MobiDB-lite"/>
    </source>
</evidence>
<dbReference type="RefSeq" id="XP_022089563.1">
    <property type="nucleotide sequence ID" value="XM_022233871.1"/>
</dbReference>
<dbReference type="Proteomes" id="UP000694845">
    <property type="component" value="Unplaced"/>
</dbReference>
<feature type="transmembrane region" description="Helical" evidence="8">
    <location>
        <begin position="59"/>
        <end position="85"/>
    </location>
</feature>